<feature type="domain" description="Enhanced disease resistance 4-like N-terminal" evidence="3">
    <location>
        <begin position="8"/>
        <end position="39"/>
    </location>
</feature>
<feature type="compositionally biased region" description="Basic and acidic residues" evidence="1">
    <location>
        <begin position="267"/>
        <end position="278"/>
    </location>
</feature>
<feature type="region of interest" description="Disordered" evidence="1">
    <location>
        <begin position="164"/>
        <end position="184"/>
    </location>
</feature>
<feature type="domain" description="Probable zinc-ribbon" evidence="2">
    <location>
        <begin position="467"/>
        <end position="510"/>
    </location>
</feature>
<feature type="compositionally biased region" description="Low complexity" evidence="1">
    <location>
        <begin position="205"/>
        <end position="220"/>
    </location>
</feature>
<organism evidence="4 5">
    <name type="scientific">Ananas comosus</name>
    <name type="common">Pineapple</name>
    <name type="synonym">Ananas ananas</name>
    <dbReference type="NCBI Taxonomy" id="4615"/>
    <lineage>
        <taxon>Eukaryota</taxon>
        <taxon>Viridiplantae</taxon>
        <taxon>Streptophyta</taxon>
        <taxon>Embryophyta</taxon>
        <taxon>Tracheophyta</taxon>
        <taxon>Spermatophyta</taxon>
        <taxon>Magnoliopsida</taxon>
        <taxon>Liliopsida</taxon>
        <taxon>Poales</taxon>
        <taxon>Bromeliaceae</taxon>
        <taxon>Bromelioideae</taxon>
        <taxon>Ananas</taxon>
    </lineage>
</organism>
<feature type="compositionally biased region" description="Low complexity" evidence="1">
    <location>
        <begin position="605"/>
        <end position="614"/>
    </location>
</feature>
<accession>A0A6P5GTC4</accession>
<dbReference type="PANTHER" id="PTHR31105">
    <property type="entry name" value="EXTRA-LARGE G-PROTEIN-LIKE"/>
    <property type="match status" value="1"/>
</dbReference>
<evidence type="ECO:0000313" key="4">
    <source>
        <dbReference type="Proteomes" id="UP000515123"/>
    </source>
</evidence>
<dbReference type="InterPro" id="IPR021480">
    <property type="entry name" value="Zinc_ribbon_12"/>
</dbReference>
<evidence type="ECO:0000256" key="1">
    <source>
        <dbReference type="SAM" id="MobiDB-lite"/>
    </source>
</evidence>
<feature type="region of interest" description="Disordered" evidence="1">
    <location>
        <begin position="204"/>
        <end position="245"/>
    </location>
</feature>
<dbReference type="AlphaFoldDB" id="A0A6P5GTC4"/>
<evidence type="ECO:0000259" key="2">
    <source>
        <dbReference type="Pfam" id="PF11331"/>
    </source>
</evidence>
<dbReference type="RefSeq" id="XP_020108720.1">
    <property type="nucleotide sequence ID" value="XM_020253131.1"/>
</dbReference>
<dbReference type="Pfam" id="PF22910">
    <property type="entry name" value="EDR4-like_1st"/>
    <property type="match status" value="1"/>
</dbReference>
<feature type="compositionally biased region" description="Polar residues" evidence="1">
    <location>
        <begin position="535"/>
        <end position="544"/>
    </location>
</feature>
<evidence type="ECO:0000313" key="5">
    <source>
        <dbReference type="RefSeq" id="XP_020108720.1"/>
    </source>
</evidence>
<feature type="region of interest" description="Disordered" evidence="1">
    <location>
        <begin position="563"/>
        <end position="632"/>
    </location>
</feature>
<protein>
    <submittedName>
        <fullName evidence="5">Protein ENHANCED DISEASE RESISTANCE 4-like</fullName>
    </submittedName>
</protein>
<name>A0A6P5GTC4_ANACO</name>
<feature type="region of interest" description="Disordered" evidence="1">
    <location>
        <begin position="514"/>
        <end position="548"/>
    </location>
</feature>
<feature type="compositionally biased region" description="Polar residues" evidence="1">
    <location>
        <begin position="317"/>
        <end position="332"/>
    </location>
</feature>
<dbReference type="GO" id="GO:1900150">
    <property type="term" value="P:regulation of defense response to fungus"/>
    <property type="evidence" value="ECO:0007669"/>
    <property type="project" value="InterPro"/>
</dbReference>
<dbReference type="PANTHER" id="PTHR31105:SF38">
    <property type="entry name" value="PROTEIN ENHANCED DISEASE RESISTANCE 4"/>
    <property type="match status" value="1"/>
</dbReference>
<dbReference type="InterPro" id="IPR040244">
    <property type="entry name" value="EDR4-like"/>
</dbReference>
<reference evidence="5" key="2">
    <citation type="submission" date="2025-08" db="UniProtKB">
        <authorList>
            <consortium name="RefSeq"/>
        </authorList>
    </citation>
    <scope>IDENTIFICATION</scope>
    <source>
        <tissue evidence="5">Leaf</tissue>
    </source>
</reference>
<dbReference type="Proteomes" id="UP000515123">
    <property type="component" value="Linkage group 18"/>
</dbReference>
<dbReference type="InterPro" id="IPR055126">
    <property type="entry name" value="EDR4-like_N"/>
</dbReference>
<gene>
    <name evidence="5" type="primary">LOC109724338</name>
</gene>
<dbReference type="GeneID" id="109724338"/>
<keyword evidence="4" id="KW-1185">Reference proteome</keyword>
<dbReference type="Gramene" id="Aco001648.1.mrna1">
    <property type="protein sequence ID" value="Aco001648.1.mrna1"/>
    <property type="gene ID" value="Aco001648.1.path1"/>
</dbReference>
<proteinExistence type="predicted"/>
<reference evidence="4" key="1">
    <citation type="journal article" date="2015" name="Nat. Genet.">
        <title>The pineapple genome and the evolution of CAM photosynthesis.</title>
        <authorList>
            <person name="Ming R."/>
            <person name="VanBuren R."/>
            <person name="Wai C.M."/>
            <person name="Tang H."/>
            <person name="Schatz M.C."/>
            <person name="Bowers J.E."/>
            <person name="Lyons E."/>
            <person name="Wang M.L."/>
            <person name="Chen J."/>
            <person name="Biggers E."/>
            <person name="Zhang J."/>
            <person name="Huang L."/>
            <person name="Zhang L."/>
            <person name="Miao W."/>
            <person name="Zhang J."/>
            <person name="Ye Z."/>
            <person name="Miao C."/>
            <person name="Lin Z."/>
            <person name="Wang H."/>
            <person name="Zhou H."/>
            <person name="Yim W.C."/>
            <person name="Priest H.D."/>
            <person name="Zheng C."/>
            <person name="Woodhouse M."/>
            <person name="Edger P.P."/>
            <person name="Guyot R."/>
            <person name="Guo H.B."/>
            <person name="Guo H."/>
            <person name="Zheng G."/>
            <person name="Singh R."/>
            <person name="Sharma A."/>
            <person name="Min X."/>
            <person name="Zheng Y."/>
            <person name="Lee H."/>
            <person name="Gurtowski J."/>
            <person name="Sedlazeck F.J."/>
            <person name="Harkess A."/>
            <person name="McKain M.R."/>
            <person name="Liao Z."/>
            <person name="Fang J."/>
            <person name="Liu J."/>
            <person name="Zhang X."/>
            <person name="Zhang Q."/>
            <person name="Hu W."/>
            <person name="Qin Y."/>
            <person name="Wang K."/>
            <person name="Chen L.Y."/>
            <person name="Shirley N."/>
            <person name="Lin Y.R."/>
            <person name="Liu L.Y."/>
            <person name="Hernandez A.G."/>
            <person name="Wright C.L."/>
            <person name="Bulone V."/>
            <person name="Tuskan G.A."/>
            <person name="Heath K."/>
            <person name="Zee F."/>
            <person name="Moore P.H."/>
            <person name="Sunkar R."/>
            <person name="Leebens-Mack J.H."/>
            <person name="Mockler T."/>
            <person name="Bennetzen J.L."/>
            <person name="Freeling M."/>
            <person name="Sankoff D."/>
            <person name="Paterson A.H."/>
            <person name="Zhu X."/>
            <person name="Yang X."/>
            <person name="Smith J.A."/>
            <person name="Cushman J.C."/>
            <person name="Paull R.E."/>
            <person name="Yu Q."/>
        </authorList>
    </citation>
    <scope>NUCLEOTIDE SEQUENCE [LARGE SCALE GENOMIC DNA]</scope>
    <source>
        <strain evidence="4">cv. F153</strain>
    </source>
</reference>
<dbReference type="Pfam" id="PF11331">
    <property type="entry name" value="Zn_ribbon_12"/>
    <property type="match status" value="1"/>
</dbReference>
<feature type="compositionally biased region" description="Basic and acidic residues" evidence="1">
    <location>
        <begin position="615"/>
        <end position="632"/>
    </location>
</feature>
<dbReference type="OrthoDB" id="1930285at2759"/>
<evidence type="ECO:0000259" key="3">
    <source>
        <dbReference type="Pfam" id="PF22910"/>
    </source>
</evidence>
<feature type="region of interest" description="Disordered" evidence="1">
    <location>
        <begin position="267"/>
        <end position="295"/>
    </location>
</feature>
<feature type="region of interest" description="Disordered" evidence="1">
    <location>
        <begin position="317"/>
        <end position="356"/>
    </location>
</feature>
<sequence length="696" mass="78073">MSSVNRGVRLVKCPSCLNVLPEPNIPVYKCGGCGTVLRAKVRIASGENAVRTSFSEKQVSAQPSVLDDRRAKIALENLSPDDDPNAGKKWFEREESFENSKDEIDEGIPELESLSSFDQLGLEEMRVNTWSANQERNIETKEENLLNDMAGKSLKLYQQGHESMKISERMEDSEDSTDCEASPERDLVRKAFVEGDGDIVRDISETSQTCSTSDDSCNSCDPEDETDLPDSSFRPENQPDTDEKAADDHLAEGAVNYTSDAHRQTGEFNEKASNEKDGSNVAGKFDLNSDEQQPSNYKAYAGRETSFDSRDFQSAQNWMEQESDGSLSSLSKDTLGDENLLNHHRHGNSASKEEAHHGVLQEKILRKVDRFRNELTELFDKSREKEASAKRSLAKQKSLHPHIAYRQRLIEKPSSSCSRCNTQISCRNGQCWHHSCSRNARAHESKLKTMRTMEKRQKPTQLFRPVLGGAPFVICYNCFKLLQLPADFLVSRKRFHKLRCGSCSEILRYSYRPKTHPANPQTLSEADSDKATASGHETLNSRSMSFPRGDPISFTEEYGFSFGKSHSTEPDPPLHVSRNTSFNSRDERNGKRASGSRLHRLMGYSSASQLLRQRSSSEHSENTETKGVHVRRPSDEICAREGRGKGICTNAMKMHGEDDSPKRSRASGVGLPLPRVLKKGMRELSIGLENMKLKST</sequence>